<evidence type="ECO:0000313" key="3">
    <source>
        <dbReference type="Proteomes" id="UP001596501"/>
    </source>
</evidence>
<feature type="signal peptide" evidence="1">
    <location>
        <begin position="1"/>
        <end position="21"/>
    </location>
</feature>
<evidence type="ECO:0000256" key="1">
    <source>
        <dbReference type="SAM" id="SignalP"/>
    </source>
</evidence>
<keyword evidence="3" id="KW-1185">Reference proteome</keyword>
<accession>A0ABW2QJU6</accession>
<dbReference type="SUPFAM" id="SSF53474">
    <property type="entry name" value="alpha/beta-Hydrolases"/>
    <property type="match status" value="1"/>
</dbReference>
<dbReference type="InterPro" id="IPR016986">
    <property type="entry name" value="UCP031982_abhydr"/>
</dbReference>
<dbReference type="RefSeq" id="WP_382223782.1">
    <property type="nucleotide sequence ID" value="NZ_JBHTCA010000008.1"/>
</dbReference>
<keyword evidence="2" id="KW-0378">Hydrolase</keyword>
<evidence type="ECO:0000313" key="2">
    <source>
        <dbReference type="EMBL" id="MFC7409719.1"/>
    </source>
</evidence>
<dbReference type="PIRSF" id="PIRSF031982">
    <property type="entry name" value="UCP031982_abhydr"/>
    <property type="match status" value="1"/>
</dbReference>
<dbReference type="GO" id="GO:0016787">
    <property type="term" value="F:hydrolase activity"/>
    <property type="evidence" value="ECO:0007669"/>
    <property type="project" value="UniProtKB-KW"/>
</dbReference>
<keyword evidence="1" id="KW-0732">Signal</keyword>
<dbReference type="EMBL" id="JBHTCA010000008">
    <property type="protein sequence ID" value="MFC7409719.1"/>
    <property type="molecule type" value="Genomic_DNA"/>
</dbReference>
<name>A0ABW2QJU6_9BURK</name>
<proteinExistence type="predicted"/>
<dbReference type="Gene3D" id="3.40.50.1820">
    <property type="entry name" value="alpha/beta hydrolase"/>
    <property type="match status" value="1"/>
</dbReference>
<organism evidence="2 3">
    <name type="scientific">Hydrogenophaga atypica</name>
    <dbReference type="NCBI Taxonomy" id="249409"/>
    <lineage>
        <taxon>Bacteria</taxon>
        <taxon>Pseudomonadati</taxon>
        <taxon>Pseudomonadota</taxon>
        <taxon>Betaproteobacteria</taxon>
        <taxon>Burkholderiales</taxon>
        <taxon>Comamonadaceae</taxon>
        <taxon>Hydrogenophaga</taxon>
    </lineage>
</organism>
<feature type="chain" id="PRO_5045339175" evidence="1">
    <location>
        <begin position="22"/>
        <end position="345"/>
    </location>
</feature>
<comment type="caution">
    <text evidence="2">The sequence shown here is derived from an EMBL/GenBank/DDBJ whole genome shotgun (WGS) entry which is preliminary data.</text>
</comment>
<dbReference type="InterPro" id="IPR029058">
    <property type="entry name" value="AB_hydrolase_fold"/>
</dbReference>
<gene>
    <name evidence="2" type="ORF">ACFQPB_12680</name>
</gene>
<dbReference type="Proteomes" id="UP001596501">
    <property type="component" value="Unassembled WGS sequence"/>
</dbReference>
<protein>
    <submittedName>
        <fullName evidence="2">Alpha/beta hydrolase family protein</fullName>
    </submittedName>
</protein>
<sequence length="345" mass="36488">MKRLLLGAAMLLVLCQGTSQAGMGLAELPGLSGDGPVTLFYPSNAPEGTLQRGPFVLSLAPDGAHQPGNGRLIVISHGSGGAPWVFTDLARAMVEAGFVVALPRHRGDNHMDPGTPGPPSWRQRPAEVSRAIDALAQHPMWSNRLSLDKVGVYGTSAGGHTALTLAGGRWSDAAFLRHCEAHLAADFSSCVGFVTRLQGNLWDPLKKAVAMGVLRQRFTDPTWHTHHDPRVAAALASVPFAADFDMASLAAPRIPLGLATADGDINQVPRFHAQAVLAACAPCEHVVDLPRGGHGAYLSPLPPFKPGSIEAALLNDPPNFDRDALADAHRAMVGFFLRHLKGDNP</sequence>
<reference evidence="3" key="1">
    <citation type="journal article" date="2019" name="Int. J. Syst. Evol. Microbiol.">
        <title>The Global Catalogue of Microorganisms (GCM) 10K type strain sequencing project: providing services to taxonomists for standard genome sequencing and annotation.</title>
        <authorList>
            <consortium name="The Broad Institute Genomics Platform"/>
            <consortium name="The Broad Institute Genome Sequencing Center for Infectious Disease"/>
            <person name="Wu L."/>
            <person name="Ma J."/>
        </authorList>
    </citation>
    <scope>NUCLEOTIDE SEQUENCE [LARGE SCALE GENOMIC DNA]</scope>
    <source>
        <strain evidence="3">CGMCC 1.12371</strain>
    </source>
</reference>